<feature type="chain" id="PRO_5031021858" evidence="2">
    <location>
        <begin position="23"/>
        <end position="348"/>
    </location>
</feature>
<name>A0A7Y0LD56_9GAMM</name>
<dbReference type="PANTHER" id="PTHR30469:SF15">
    <property type="entry name" value="HLYD FAMILY OF SECRETION PROTEINS"/>
    <property type="match status" value="1"/>
</dbReference>
<dbReference type="Gene3D" id="1.10.287.470">
    <property type="entry name" value="Helix hairpin bin"/>
    <property type="match status" value="1"/>
</dbReference>
<comment type="caution">
    <text evidence="3">The sequence shown here is derived from an EMBL/GenBank/DDBJ whole genome shotgun (WGS) entry which is preliminary data.</text>
</comment>
<protein>
    <submittedName>
        <fullName evidence="3">Efflux RND transporter periplasmic adaptor subunit</fullName>
    </submittedName>
</protein>
<keyword evidence="4" id="KW-1185">Reference proteome</keyword>
<comment type="similarity">
    <text evidence="1">Belongs to the membrane fusion protein (MFP) (TC 8.A.1) family.</text>
</comment>
<evidence type="ECO:0000256" key="1">
    <source>
        <dbReference type="ARBA" id="ARBA00009477"/>
    </source>
</evidence>
<feature type="signal peptide" evidence="2">
    <location>
        <begin position="1"/>
        <end position="22"/>
    </location>
</feature>
<proteinExistence type="inferred from homology"/>
<dbReference type="EMBL" id="JABBXH010000003">
    <property type="protein sequence ID" value="NMP31947.1"/>
    <property type="molecule type" value="Genomic_DNA"/>
</dbReference>
<dbReference type="GO" id="GO:1990281">
    <property type="term" value="C:efflux pump complex"/>
    <property type="evidence" value="ECO:0007669"/>
    <property type="project" value="TreeGrafter"/>
</dbReference>
<dbReference type="GO" id="GO:0015562">
    <property type="term" value="F:efflux transmembrane transporter activity"/>
    <property type="evidence" value="ECO:0007669"/>
    <property type="project" value="TreeGrafter"/>
</dbReference>
<gene>
    <name evidence="3" type="ORF">HII17_10245</name>
</gene>
<keyword evidence="2" id="KW-0732">Signal</keyword>
<reference evidence="3 4" key="1">
    <citation type="submission" date="2020-04" db="EMBL/GenBank/DDBJ databases">
        <title>Thalassotalea sp. M1531, isolated from the surface of marine red alga.</title>
        <authorList>
            <person name="Pang L."/>
            <person name="Lu D.-C."/>
        </authorList>
    </citation>
    <scope>NUCLEOTIDE SEQUENCE [LARGE SCALE GENOMIC DNA]</scope>
    <source>
        <strain evidence="3 4">M1531</strain>
    </source>
</reference>
<dbReference type="InterPro" id="IPR006143">
    <property type="entry name" value="RND_pump_MFP"/>
</dbReference>
<dbReference type="SUPFAM" id="SSF111369">
    <property type="entry name" value="HlyD-like secretion proteins"/>
    <property type="match status" value="1"/>
</dbReference>
<evidence type="ECO:0000313" key="4">
    <source>
        <dbReference type="Proteomes" id="UP000568664"/>
    </source>
</evidence>
<sequence length="348" mass="38222">MNKLLKQTLFFLGVGLSSAALANTPAPSPVKVDKVTSVSLEATANLMGTIYSKMHVPMTAGISGRVEWVAEPGSFVKAGEPLVKMDMLPLELRKAEQVAQMKRAQINVKYLFNEVERLQKLRKTNAASQFQLDQTKSQYDLALADNEIAELKRKQIDDQIARATVNAPYDGVVTERVILAGTDVNRSDVISKFLDTEHLEARVYIPIKYLAFLRRGNEINLSNEQQQITAPITAVIPSADPRSQTFEVRVEIPNHANSQWAAGQLVKVTVPVQKADPSLTVHRDALILRKDGTYVVKVNADNTVKRLPVTVGKGSFDRVAIVGELGDGDTVAIRGAERLRDGQSVVIN</sequence>
<accession>A0A7Y0LD56</accession>
<dbReference type="NCBIfam" id="TIGR01730">
    <property type="entry name" value="RND_mfp"/>
    <property type="match status" value="1"/>
</dbReference>
<dbReference type="Gene3D" id="2.40.50.100">
    <property type="match status" value="1"/>
</dbReference>
<dbReference type="Gene3D" id="2.40.30.170">
    <property type="match status" value="1"/>
</dbReference>
<dbReference type="PANTHER" id="PTHR30469">
    <property type="entry name" value="MULTIDRUG RESISTANCE PROTEIN MDTA"/>
    <property type="match status" value="1"/>
</dbReference>
<dbReference type="RefSeq" id="WP_169075274.1">
    <property type="nucleotide sequence ID" value="NZ_JABBXH010000003.1"/>
</dbReference>
<dbReference type="Proteomes" id="UP000568664">
    <property type="component" value="Unassembled WGS sequence"/>
</dbReference>
<organism evidence="3 4">
    <name type="scientific">Thalassotalea algicola</name>
    <dbReference type="NCBI Taxonomy" id="2716224"/>
    <lineage>
        <taxon>Bacteria</taxon>
        <taxon>Pseudomonadati</taxon>
        <taxon>Pseudomonadota</taxon>
        <taxon>Gammaproteobacteria</taxon>
        <taxon>Alteromonadales</taxon>
        <taxon>Colwelliaceae</taxon>
        <taxon>Thalassotalea</taxon>
    </lineage>
</organism>
<dbReference type="AlphaFoldDB" id="A0A7Y0LD56"/>
<dbReference type="Gene3D" id="2.40.420.20">
    <property type="match status" value="1"/>
</dbReference>
<evidence type="ECO:0000256" key="2">
    <source>
        <dbReference type="SAM" id="SignalP"/>
    </source>
</evidence>
<evidence type="ECO:0000313" key="3">
    <source>
        <dbReference type="EMBL" id="NMP31947.1"/>
    </source>
</evidence>